<gene>
    <name evidence="4" type="ORF">B0T14DRAFT_488642</name>
</gene>
<dbReference type="Pfam" id="PF02171">
    <property type="entry name" value="Piwi"/>
    <property type="match status" value="1"/>
</dbReference>
<dbReference type="PROSITE" id="PS50822">
    <property type="entry name" value="PIWI"/>
    <property type="match status" value="1"/>
</dbReference>
<dbReference type="InterPro" id="IPR014811">
    <property type="entry name" value="ArgoL1"/>
</dbReference>
<dbReference type="InterPro" id="IPR032473">
    <property type="entry name" value="Argonaute_Mid_dom"/>
</dbReference>
<dbReference type="Pfam" id="PF16488">
    <property type="entry name" value="ArgoL2"/>
    <property type="match status" value="1"/>
</dbReference>
<reference evidence="4" key="1">
    <citation type="submission" date="2023-06" db="EMBL/GenBank/DDBJ databases">
        <title>Genome-scale phylogeny and comparative genomics of the fungal order Sordariales.</title>
        <authorList>
            <consortium name="Lawrence Berkeley National Laboratory"/>
            <person name="Hensen N."/>
            <person name="Bonometti L."/>
            <person name="Westerberg I."/>
            <person name="Brannstrom I.O."/>
            <person name="Guillou S."/>
            <person name="Cros-Aarteil S."/>
            <person name="Calhoun S."/>
            <person name="Haridas S."/>
            <person name="Kuo A."/>
            <person name="Mondo S."/>
            <person name="Pangilinan J."/>
            <person name="Riley R."/>
            <person name="Labutti K."/>
            <person name="Andreopoulos B."/>
            <person name="Lipzen A."/>
            <person name="Chen C."/>
            <person name="Yanf M."/>
            <person name="Daum C."/>
            <person name="Ng V."/>
            <person name="Clum A."/>
            <person name="Steindorff A."/>
            <person name="Ohm R."/>
            <person name="Martin F."/>
            <person name="Silar P."/>
            <person name="Natvig D."/>
            <person name="Lalanne C."/>
            <person name="Gautier V."/>
            <person name="Ament-Velasquez S.L."/>
            <person name="Kruys A."/>
            <person name="Hutchinson M.I."/>
            <person name="Powell A.J."/>
            <person name="Barry K."/>
            <person name="Miller A.N."/>
            <person name="Grigoriev I.V."/>
            <person name="Debuchy R."/>
            <person name="Gladieux P."/>
            <person name="Thoren M.H."/>
            <person name="Johannesson H."/>
        </authorList>
    </citation>
    <scope>NUCLEOTIDE SEQUENCE</scope>
    <source>
        <strain evidence="4">CBS 606.72</strain>
    </source>
</reference>
<protein>
    <submittedName>
        <fullName evidence="4">Piwi domain-containing protein</fullName>
    </submittedName>
</protein>
<dbReference type="InterPro" id="IPR003100">
    <property type="entry name" value="PAZ_dom"/>
</dbReference>
<name>A0AA39U5S0_9PEZI</name>
<dbReference type="EMBL" id="JAULSU010000007">
    <property type="protein sequence ID" value="KAK0611550.1"/>
    <property type="molecule type" value="Genomic_DNA"/>
</dbReference>
<dbReference type="CDD" id="cd04657">
    <property type="entry name" value="Piwi_ago-like"/>
    <property type="match status" value="1"/>
</dbReference>
<accession>A0AA39U5S0</accession>
<feature type="domain" description="PAZ" evidence="2">
    <location>
        <begin position="288"/>
        <end position="393"/>
    </location>
</feature>
<dbReference type="InterPro" id="IPR032474">
    <property type="entry name" value="Argonaute_N"/>
</dbReference>
<sequence length="913" mass="103081">MSTVKTDATFSIPKHINRRIDLPPEAYAPADNADNYTFPKRPGFNATASDINVAVNQFRVTDCATVDVHQYDVSVSPQPTHDVVYKKLWASKGVQGALKSLKSRGPWLHDGKALAWSTVNVEEVRHRVDLGEEDGGKAGRPNQIFNVSIKRVTKIRLEVLSEYLKGSLPWNKNVLECMNCLDHILRQGPSENFKLIKRTLFNQESDSQRLGPFVEAVKGIYSAIRMTESVRSGGLGLGINVDVSNQSFWIGQRMDQLIRNFLASTIRQCSNMQISDLPKALAPYKQGDRWVMSEAFKALKRICRLRFVTTHNKSDPREYTIFKFTFDSSFGAQGANAKTMKFEQKTPEGGKRVISVYDYYLERHNCKIATWQLPLIQTGKGGLFPIETCEVKRLNSYPFKLDPTQTQEMIKFAVQRPPQRKEHIMRSVALLNWGNDRYLKAFGMKINDKMPVVKAKLIKNPDIMFSNKKCNPGTAGRWDLRGYQFSQPNRAPLKSWGVIVLQGSLSDKAAVTNFAQSFKRAYASHGGKVVSDPVLFEQPFSMTPKDVVVDSYQKIGNKFNQAPQIIFFILKSKDASYYENLKRYADCYAGVVTQMLQASHARKAAPQYCSNLAMKVNAKLGGSTSVATPKLPENSCFIGVDVSHGAPGQDKASMASMCMSMDKNATYYQGRVETNGWRVEILKKEAIKRMLLPMLTAWCKENNAFPQQLFYFRDGVAEGQFINVLESEIKVVKSVIQEYFKSKRTGDAPTKITVIVATKRHHIRFFPERGDKNGNPLPGTLVEREITHPFQYDFYLCSHVAIQGTARPVHYTVILDENKMKVDELQKMIYHQCYQYCRSTTPVSLHPAVYYAHLAGNRGRPHEQAVQTATESRAGGMTVTSRNRPDPSPVIPLAANGKSEETKFRFVSSMWYV</sequence>
<dbReference type="SUPFAM" id="SSF53098">
    <property type="entry name" value="Ribonuclease H-like"/>
    <property type="match status" value="1"/>
</dbReference>
<dbReference type="SUPFAM" id="SSF101690">
    <property type="entry name" value="PAZ domain"/>
    <property type="match status" value="1"/>
</dbReference>
<evidence type="ECO:0000313" key="5">
    <source>
        <dbReference type="Proteomes" id="UP001175000"/>
    </source>
</evidence>
<dbReference type="InterPro" id="IPR003165">
    <property type="entry name" value="Piwi"/>
</dbReference>
<dbReference type="GO" id="GO:0003723">
    <property type="term" value="F:RNA binding"/>
    <property type="evidence" value="ECO:0007669"/>
    <property type="project" value="InterPro"/>
</dbReference>
<dbReference type="Pfam" id="PF08699">
    <property type="entry name" value="ArgoL1"/>
    <property type="match status" value="1"/>
</dbReference>
<dbReference type="InterPro" id="IPR032472">
    <property type="entry name" value="ArgoL2"/>
</dbReference>
<dbReference type="PROSITE" id="PS50821">
    <property type="entry name" value="PAZ"/>
    <property type="match status" value="1"/>
</dbReference>
<dbReference type="InterPro" id="IPR036085">
    <property type="entry name" value="PAZ_dom_sf"/>
</dbReference>
<dbReference type="InterPro" id="IPR036397">
    <property type="entry name" value="RNaseH_sf"/>
</dbReference>
<dbReference type="Pfam" id="PF16486">
    <property type="entry name" value="ArgoN"/>
    <property type="match status" value="1"/>
</dbReference>
<dbReference type="PANTHER" id="PTHR22891">
    <property type="entry name" value="EUKARYOTIC TRANSLATION INITIATION FACTOR 2C"/>
    <property type="match status" value="1"/>
</dbReference>
<dbReference type="AlphaFoldDB" id="A0AA39U5S0"/>
<keyword evidence="5" id="KW-1185">Reference proteome</keyword>
<dbReference type="Pfam" id="PF02170">
    <property type="entry name" value="PAZ"/>
    <property type="match status" value="1"/>
</dbReference>
<dbReference type="SMART" id="SM00949">
    <property type="entry name" value="PAZ"/>
    <property type="match status" value="1"/>
</dbReference>
<comment type="caution">
    <text evidence="4">The sequence shown here is derived from an EMBL/GenBank/DDBJ whole genome shotgun (WGS) entry which is preliminary data.</text>
</comment>
<evidence type="ECO:0000313" key="4">
    <source>
        <dbReference type="EMBL" id="KAK0611550.1"/>
    </source>
</evidence>
<organism evidence="4 5">
    <name type="scientific">Immersiella caudata</name>
    <dbReference type="NCBI Taxonomy" id="314043"/>
    <lineage>
        <taxon>Eukaryota</taxon>
        <taxon>Fungi</taxon>
        <taxon>Dikarya</taxon>
        <taxon>Ascomycota</taxon>
        <taxon>Pezizomycotina</taxon>
        <taxon>Sordariomycetes</taxon>
        <taxon>Sordariomycetidae</taxon>
        <taxon>Sordariales</taxon>
        <taxon>Lasiosphaeriaceae</taxon>
        <taxon>Immersiella</taxon>
    </lineage>
</organism>
<dbReference type="InterPro" id="IPR012337">
    <property type="entry name" value="RNaseH-like_sf"/>
</dbReference>
<dbReference type="Gene3D" id="2.170.260.10">
    <property type="entry name" value="paz domain"/>
    <property type="match status" value="1"/>
</dbReference>
<dbReference type="SMART" id="SM00950">
    <property type="entry name" value="Piwi"/>
    <property type="match status" value="1"/>
</dbReference>
<comment type="similarity">
    <text evidence="1">Belongs to the argonaute family.</text>
</comment>
<dbReference type="SMART" id="SM01163">
    <property type="entry name" value="DUF1785"/>
    <property type="match status" value="1"/>
</dbReference>
<evidence type="ECO:0000256" key="1">
    <source>
        <dbReference type="RuleBase" id="RU361178"/>
    </source>
</evidence>
<dbReference type="Proteomes" id="UP001175000">
    <property type="component" value="Unassembled WGS sequence"/>
</dbReference>
<dbReference type="Gene3D" id="3.40.50.2300">
    <property type="match status" value="1"/>
</dbReference>
<evidence type="ECO:0000259" key="3">
    <source>
        <dbReference type="PROSITE" id="PS50822"/>
    </source>
</evidence>
<proteinExistence type="inferred from homology"/>
<dbReference type="InterPro" id="IPR045246">
    <property type="entry name" value="Piwi_ago-like"/>
</dbReference>
<dbReference type="CDD" id="cd02846">
    <property type="entry name" value="PAZ_argonaute_like"/>
    <property type="match status" value="1"/>
</dbReference>
<dbReference type="Pfam" id="PF16487">
    <property type="entry name" value="ArgoMid"/>
    <property type="match status" value="1"/>
</dbReference>
<feature type="domain" description="Piwi" evidence="3">
    <location>
        <begin position="565"/>
        <end position="855"/>
    </location>
</feature>
<dbReference type="Gene3D" id="3.30.420.10">
    <property type="entry name" value="Ribonuclease H-like superfamily/Ribonuclease H"/>
    <property type="match status" value="1"/>
</dbReference>
<evidence type="ECO:0000259" key="2">
    <source>
        <dbReference type="PROSITE" id="PS50821"/>
    </source>
</evidence>